<evidence type="ECO:0000256" key="1">
    <source>
        <dbReference type="SAM" id="MobiDB-lite"/>
    </source>
</evidence>
<accession>A0A8H7DGA3</accession>
<comment type="caution">
    <text evidence="2">The sequence shown here is derived from an EMBL/GenBank/DDBJ whole genome shotgun (WGS) entry which is preliminary data.</text>
</comment>
<dbReference type="OrthoDB" id="10469164at2759"/>
<evidence type="ECO:0000313" key="2">
    <source>
        <dbReference type="EMBL" id="KAF7373285.1"/>
    </source>
</evidence>
<gene>
    <name evidence="2" type="ORF">MSAN_00537500</name>
</gene>
<dbReference type="AlphaFoldDB" id="A0A8H7DGA3"/>
<feature type="region of interest" description="Disordered" evidence="1">
    <location>
        <begin position="14"/>
        <end position="37"/>
    </location>
</feature>
<evidence type="ECO:0000313" key="3">
    <source>
        <dbReference type="Proteomes" id="UP000623467"/>
    </source>
</evidence>
<feature type="compositionally biased region" description="Gly residues" evidence="1">
    <location>
        <begin position="200"/>
        <end position="214"/>
    </location>
</feature>
<feature type="region of interest" description="Disordered" evidence="1">
    <location>
        <begin position="200"/>
        <end position="223"/>
    </location>
</feature>
<proteinExistence type="predicted"/>
<dbReference type="Proteomes" id="UP000623467">
    <property type="component" value="Unassembled WGS sequence"/>
</dbReference>
<organism evidence="2 3">
    <name type="scientific">Mycena sanguinolenta</name>
    <dbReference type="NCBI Taxonomy" id="230812"/>
    <lineage>
        <taxon>Eukaryota</taxon>
        <taxon>Fungi</taxon>
        <taxon>Dikarya</taxon>
        <taxon>Basidiomycota</taxon>
        <taxon>Agaricomycotina</taxon>
        <taxon>Agaricomycetes</taxon>
        <taxon>Agaricomycetidae</taxon>
        <taxon>Agaricales</taxon>
        <taxon>Marasmiineae</taxon>
        <taxon>Mycenaceae</taxon>
        <taxon>Mycena</taxon>
    </lineage>
</organism>
<sequence length="223" mass="24329">MRFLSLEQLHSRKPRPRINGLTTDEEDRQDCHSSPASSTLGPILLDIIERIQETFKNVQFELGTWTAEDDSGRGRAIIEMLQKELPPMIEELQVIVARDRFNLASSTHNTAQDLDQMIDEFVAVWRVAKFLRELVSLKKSLEFYHPETTALGDISGGSGGIGNDGRIGDKGGEGAGPQLHMNPDERWKIGNICGGLGGNGGNGVERGGKGGVGKGPAIKLRRS</sequence>
<name>A0A8H7DGA3_9AGAR</name>
<dbReference type="EMBL" id="JACAZH010000003">
    <property type="protein sequence ID" value="KAF7373285.1"/>
    <property type="molecule type" value="Genomic_DNA"/>
</dbReference>
<protein>
    <submittedName>
        <fullName evidence="2">Uncharacterized protein</fullName>
    </submittedName>
</protein>
<reference evidence="2" key="1">
    <citation type="submission" date="2020-05" db="EMBL/GenBank/DDBJ databases">
        <title>Mycena genomes resolve the evolution of fungal bioluminescence.</title>
        <authorList>
            <person name="Tsai I.J."/>
        </authorList>
    </citation>
    <scope>NUCLEOTIDE SEQUENCE</scope>
    <source>
        <strain evidence="2">160909Yilan</strain>
    </source>
</reference>
<keyword evidence="3" id="KW-1185">Reference proteome</keyword>